<dbReference type="InterPro" id="IPR026992">
    <property type="entry name" value="DIOX_N"/>
</dbReference>
<dbReference type="AlphaFoldDB" id="A0A9W6MLY6"/>
<dbReference type="SUPFAM" id="SSF51197">
    <property type="entry name" value="Clavaminate synthase-like"/>
    <property type="match status" value="1"/>
</dbReference>
<dbReference type="Gene3D" id="2.60.120.330">
    <property type="entry name" value="B-lactam Antibiotic, Isopenicillin N Synthase, Chain"/>
    <property type="match status" value="1"/>
</dbReference>
<evidence type="ECO:0000256" key="2">
    <source>
        <dbReference type="ARBA" id="ARBA00022723"/>
    </source>
</evidence>
<dbReference type="InterPro" id="IPR005123">
    <property type="entry name" value="Oxoglu/Fe-dep_dioxygenase_dom"/>
</dbReference>
<keyword evidence="2 5" id="KW-0479">Metal-binding</keyword>
<reference evidence="7" key="1">
    <citation type="journal article" date="2014" name="Int. J. Syst. Evol. Microbiol.">
        <title>Complete genome sequence of Corynebacterium casei LMG S-19264T (=DSM 44701T), isolated from a smear-ripened cheese.</title>
        <authorList>
            <consortium name="US DOE Joint Genome Institute (JGI-PGF)"/>
            <person name="Walter F."/>
            <person name="Albersmeier A."/>
            <person name="Kalinowski J."/>
            <person name="Ruckert C."/>
        </authorList>
    </citation>
    <scope>NUCLEOTIDE SEQUENCE</scope>
    <source>
        <strain evidence="7">VKM B-1513</strain>
    </source>
</reference>
<evidence type="ECO:0000259" key="6">
    <source>
        <dbReference type="PROSITE" id="PS51471"/>
    </source>
</evidence>
<dbReference type="GO" id="GO:0046872">
    <property type="term" value="F:metal ion binding"/>
    <property type="evidence" value="ECO:0007669"/>
    <property type="project" value="UniProtKB-KW"/>
</dbReference>
<evidence type="ECO:0000256" key="3">
    <source>
        <dbReference type="ARBA" id="ARBA00023002"/>
    </source>
</evidence>
<sequence>MPDQDILSRFPPVSMTLLETDKARFARELGRSFREYGFAAISDHGLDEALIAGAYAKAAEFFALPEATKMKYFVEGGGGARGYTPFGKEIAKDAKHVDLKEFWHVGRDLPAGHPYEADMAPNLVPGEIAGWQETVHGLYAAFDAMGVKVLRAIALDLGLEETFFDDTVKDGNSVMRLLHYPPVTGDPGGSIRAEAHGDINTITLLLGAEEPGLQVKTRSGEWVDMNPPPGCLVVNMGDMLARSTNDVLPSTQHRVINPAGARTEFSRYSLPFFLHYRPDYMIETLPGCAGPDNPDKYPEPIRANDYLNQRLREIGLLK</sequence>
<dbReference type="InterPro" id="IPR044861">
    <property type="entry name" value="IPNS-like_FE2OG_OXY"/>
</dbReference>
<accession>A0A9W6MLY6</accession>
<evidence type="ECO:0000313" key="8">
    <source>
        <dbReference type="Proteomes" id="UP001143486"/>
    </source>
</evidence>
<protein>
    <submittedName>
        <fullName evidence="7">Flavonol synthase</fullName>
    </submittedName>
</protein>
<dbReference type="PANTHER" id="PTHR10209:SF881">
    <property type="entry name" value="FI07970P-RELATED"/>
    <property type="match status" value="1"/>
</dbReference>
<dbReference type="PROSITE" id="PS51471">
    <property type="entry name" value="FE2OG_OXY"/>
    <property type="match status" value="1"/>
</dbReference>
<dbReference type="InterPro" id="IPR027443">
    <property type="entry name" value="IPNS-like_sf"/>
</dbReference>
<dbReference type="PANTHER" id="PTHR10209">
    <property type="entry name" value="OXIDOREDUCTASE, 2OG-FE II OXYGENASE FAMILY PROTEIN"/>
    <property type="match status" value="1"/>
</dbReference>
<organism evidence="7 8">
    <name type="scientific">Maricaulis virginensis</name>
    <dbReference type="NCBI Taxonomy" id="144022"/>
    <lineage>
        <taxon>Bacteria</taxon>
        <taxon>Pseudomonadati</taxon>
        <taxon>Pseudomonadota</taxon>
        <taxon>Alphaproteobacteria</taxon>
        <taxon>Maricaulales</taxon>
        <taxon>Maricaulaceae</taxon>
        <taxon>Maricaulis</taxon>
    </lineage>
</organism>
<keyword evidence="8" id="KW-1185">Reference proteome</keyword>
<evidence type="ECO:0000256" key="5">
    <source>
        <dbReference type="RuleBase" id="RU003682"/>
    </source>
</evidence>
<proteinExistence type="inferred from homology"/>
<dbReference type="GO" id="GO:0016491">
    <property type="term" value="F:oxidoreductase activity"/>
    <property type="evidence" value="ECO:0007669"/>
    <property type="project" value="UniProtKB-KW"/>
</dbReference>
<dbReference type="Pfam" id="PF03171">
    <property type="entry name" value="2OG-FeII_Oxy"/>
    <property type="match status" value="1"/>
</dbReference>
<keyword evidence="3 5" id="KW-0560">Oxidoreductase</keyword>
<keyword evidence="4 5" id="KW-0408">Iron</keyword>
<dbReference type="RefSeq" id="WP_271185403.1">
    <property type="nucleotide sequence ID" value="NZ_BSFE01000001.1"/>
</dbReference>
<dbReference type="Pfam" id="PF14226">
    <property type="entry name" value="DIOX_N"/>
    <property type="match status" value="1"/>
</dbReference>
<dbReference type="EMBL" id="BSFE01000001">
    <property type="protein sequence ID" value="GLK51010.1"/>
    <property type="molecule type" value="Genomic_DNA"/>
</dbReference>
<feature type="domain" description="Fe2OG dioxygenase" evidence="6">
    <location>
        <begin position="170"/>
        <end position="276"/>
    </location>
</feature>
<comment type="caution">
    <text evidence="7">The sequence shown here is derived from an EMBL/GenBank/DDBJ whole genome shotgun (WGS) entry which is preliminary data.</text>
</comment>
<comment type="similarity">
    <text evidence="1 5">Belongs to the iron/ascorbate-dependent oxidoreductase family.</text>
</comment>
<evidence type="ECO:0000256" key="1">
    <source>
        <dbReference type="ARBA" id="ARBA00008056"/>
    </source>
</evidence>
<evidence type="ECO:0000313" key="7">
    <source>
        <dbReference type="EMBL" id="GLK51010.1"/>
    </source>
</evidence>
<dbReference type="Proteomes" id="UP001143486">
    <property type="component" value="Unassembled WGS sequence"/>
</dbReference>
<name>A0A9W6MLY6_9PROT</name>
<reference evidence="7" key="2">
    <citation type="submission" date="2023-01" db="EMBL/GenBank/DDBJ databases">
        <authorList>
            <person name="Sun Q."/>
            <person name="Evtushenko L."/>
        </authorList>
    </citation>
    <scope>NUCLEOTIDE SEQUENCE</scope>
    <source>
        <strain evidence="7">VKM B-1513</strain>
    </source>
</reference>
<gene>
    <name evidence="7" type="ORF">GCM10017621_05180</name>
</gene>
<dbReference type="PRINTS" id="PR00682">
    <property type="entry name" value="IPNSYNTHASE"/>
</dbReference>
<evidence type="ECO:0000256" key="4">
    <source>
        <dbReference type="ARBA" id="ARBA00023004"/>
    </source>
</evidence>